<dbReference type="GO" id="GO:0009289">
    <property type="term" value="C:pilus"/>
    <property type="evidence" value="ECO:0007669"/>
    <property type="project" value="InterPro"/>
</dbReference>
<keyword evidence="4" id="KW-1185">Reference proteome</keyword>
<dbReference type="InterPro" id="IPR008966">
    <property type="entry name" value="Adhesion_dom_sf"/>
</dbReference>
<dbReference type="Pfam" id="PF00419">
    <property type="entry name" value="Fimbrial"/>
    <property type="match status" value="1"/>
</dbReference>
<dbReference type="EMBL" id="CP040428">
    <property type="protein sequence ID" value="QCT21927.1"/>
    <property type="molecule type" value="Genomic_DNA"/>
</dbReference>
<name>A0A4V1G851_9ENTR</name>
<dbReference type="PANTHER" id="PTHR33420:SF25">
    <property type="entry name" value="PROTEIN FIMF"/>
    <property type="match status" value="1"/>
</dbReference>
<proteinExistence type="predicted"/>
<sequence>MNNVIKILNLLAMLAVLYSSASQAAQEQCRSNSQLVVQVHDVNFLPGAGDGTPVSAQMPVSDNQVFSCSKQNEADTSWNYKEIGFQINAKPSGLTTTIFSGVSTPIYQMEGTQGLGFALGFREPEYCSGDYRATEASNKQRSLCSTNDNPDMKSATGFRMQPYVVFFKIPSSGSPLHDGNQPSTVGQMLVGSASMRVGDNADNAREVEGAPQIYLSSLTVKYGSCAVTSGDSSIQVDMGKVSRSEFKGVGSYAGETKNFRIHLLCENNASVRVGFFGNATASDPDALALIRQEGSASGVGIALMYGGNLQVPTGQRVPLNAQPDSLPVVAQATSTGQAMDMEFQARYIQTDSGVSAGRADSMATFNIIYN</sequence>
<accession>A0A4V1G851</accession>
<dbReference type="Proteomes" id="UP000302163">
    <property type="component" value="Chromosome"/>
</dbReference>
<dbReference type="KEGG" id="izh:FEM41_20845"/>
<dbReference type="RefSeq" id="WP_138098082.1">
    <property type="nucleotide sequence ID" value="NZ_CP040428.1"/>
</dbReference>
<feature type="domain" description="Fimbrial-type adhesion" evidence="2">
    <location>
        <begin position="218"/>
        <end position="369"/>
    </location>
</feature>
<evidence type="ECO:0000313" key="3">
    <source>
        <dbReference type="EMBL" id="QCT21927.1"/>
    </source>
</evidence>
<reference evidence="3 4" key="1">
    <citation type="submission" date="2019-05" db="EMBL/GenBank/DDBJ databases">
        <title>Complete genome sequence of Izhakiella calystegiae KSNA2, an endophyte isolated from beach morning glory (Calystegia soldanella).</title>
        <authorList>
            <person name="Jiang L."/>
            <person name="Jeong J.C."/>
            <person name="Kim C.Y."/>
            <person name="Kim D.H."/>
            <person name="Kim S.W."/>
            <person name="Lee j."/>
        </authorList>
    </citation>
    <scope>NUCLEOTIDE SEQUENCE [LARGE SCALE GENOMIC DNA]</scope>
    <source>
        <strain evidence="3 4">KSNA2</strain>
    </source>
</reference>
<dbReference type="GO" id="GO:0043709">
    <property type="term" value="P:cell adhesion involved in single-species biofilm formation"/>
    <property type="evidence" value="ECO:0007669"/>
    <property type="project" value="TreeGrafter"/>
</dbReference>
<dbReference type="InterPro" id="IPR000259">
    <property type="entry name" value="Adhesion_dom_fimbrial"/>
</dbReference>
<dbReference type="InterPro" id="IPR036937">
    <property type="entry name" value="Adhesion_dom_fimbrial_sf"/>
</dbReference>
<dbReference type="Gene3D" id="2.60.40.1090">
    <property type="entry name" value="Fimbrial-type adhesion domain"/>
    <property type="match status" value="1"/>
</dbReference>
<dbReference type="InterPro" id="IPR050263">
    <property type="entry name" value="Bact_Fimbrial_Adh_Pro"/>
</dbReference>
<gene>
    <name evidence="3" type="ORF">FEM41_20845</name>
</gene>
<keyword evidence="1" id="KW-0732">Signal</keyword>
<feature type="signal peptide" evidence="1">
    <location>
        <begin position="1"/>
        <end position="24"/>
    </location>
</feature>
<dbReference type="SUPFAM" id="SSF49401">
    <property type="entry name" value="Bacterial adhesins"/>
    <property type="match status" value="1"/>
</dbReference>
<evidence type="ECO:0000313" key="4">
    <source>
        <dbReference type="Proteomes" id="UP000302163"/>
    </source>
</evidence>
<organism evidence="3 4">
    <name type="scientific">Jejubacter calystegiae</name>
    <dbReference type="NCBI Taxonomy" id="2579935"/>
    <lineage>
        <taxon>Bacteria</taxon>
        <taxon>Pseudomonadati</taxon>
        <taxon>Pseudomonadota</taxon>
        <taxon>Gammaproteobacteria</taxon>
        <taxon>Enterobacterales</taxon>
        <taxon>Enterobacteriaceae</taxon>
        <taxon>Jejubacter</taxon>
    </lineage>
</organism>
<dbReference type="OrthoDB" id="6546529at2"/>
<evidence type="ECO:0000259" key="2">
    <source>
        <dbReference type="Pfam" id="PF00419"/>
    </source>
</evidence>
<feature type="chain" id="PRO_5020191083" evidence="1">
    <location>
        <begin position="25"/>
        <end position="370"/>
    </location>
</feature>
<evidence type="ECO:0000256" key="1">
    <source>
        <dbReference type="SAM" id="SignalP"/>
    </source>
</evidence>
<dbReference type="PANTHER" id="PTHR33420">
    <property type="entry name" value="FIMBRIAL SUBUNIT ELFA-RELATED"/>
    <property type="match status" value="1"/>
</dbReference>
<protein>
    <submittedName>
        <fullName evidence="3">Fimbrial protein</fullName>
    </submittedName>
</protein>
<dbReference type="AlphaFoldDB" id="A0A4V1G851"/>